<dbReference type="Pfam" id="PF07690">
    <property type="entry name" value="MFS_1"/>
    <property type="match status" value="1"/>
</dbReference>
<dbReference type="EMBL" id="ML119052">
    <property type="protein sequence ID" value="ROT41436.1"/>
    <property type="molecule type" value="Genomic_DNA"/>
</dbReference>
<comment type="subcellular location">
    <subcellularLocation>
        <location evidence="1">Membrane</location>
        <topology evidence="1">Multi-pass membrane protein</topology>
    </subcellularLocation>
</comment>
<dbReference type="SUPFAM" id="SSF103473">
    <property type="entry name" value="MFS general substrate transporter"/>
    <property type="match status" value="1"/>
</dbReference>
<feature type="compositionally biased region" description="Polar residues" evidence="5">
    <location>
        <begin position="26"/>
        <end position="45"/>
    </location>
</feature>
<dbReference type="PROSITE" id="PS50850">
    <property type="entry name" value="MFS"/>
    <property type="match status" value="1"/>
</dbReference>
<evidence type="ECO:0000256" key="5">
    <source>
        <dbReference type="SAM" id="MobiDB-lite"/>
    </source>
</evidence>
<dbReference type="Gene3D" id="1.20.1250.20">
    <property type="entry name" value="MFS general substrate transporter like domains"/>
    <property type="match status" value="1"/>
</dbReference>
<feature type="transmembrane region" description="Helical" evidence="6">
    <location>
        <begin position="136"/>
        <end position="162"/>
    </location>
</feature>
<feature type="transmembrane region" description="Helical" evidence="6">
    <location>
        <begin position="193"/>
        <end position="216"/>
    </location>
</feature>
<feature type="transmembrane region" description="Helical" evidence="6">
    <location>
        <begin position="296"/>
        <end position="317"/>
    </location>
</feature>
<evidence type="ECO:0000256" key="6">
    <source>
        <dbReference type="SAM" id="Phobius"/>
    </source>
</evidence>
<feature type="transmembrane region" description="Helical" evidence="6">
    <location>
        <begin position="106"/>
        <end position="124"/>
    </location>
</feature>
<protein>
    <submittedName>
        <fullName evidence="8">MFS general substrate transporter</fullName>
    </submittedName>
</protein>
<dbReference type="PANTHER" id="PTHR23501">
    <property type="entry name" value="MAJOR FACILITATOR SUPERFAMILY"/>
    <property type="match status" value="1"/>
</dbReference>
<feature type="region of interest" description="Disordered" evidence="5">
    <location>
        <begin position="1"/>
        <end position="62"/>
    </location>
</feature>
<dbReference type="InterPro" id="IPR020846">
    <property type="entry name" value="MFS_dom"/>
</dbReference>
<dbReference type="InterPro" id="IPR036259">
    <property type="entry name" value="MFS_trans_sf"/>
</dbReference>
<gene>
    <name evidence="8" type="ORF">SODALDRAFT_292124</name>
</gene>
<feature type="transmembrane region" description="Helical" evidence="6">
    <location>
        <begin position="324"/>
        <end position="342"/>
    </location>
</feature>
<evidence type="ECO:0000313" key="8">
    <source>
        <dbReference type="EMBL" id="ROT41436.1"/>
    </source>
</evidence>
<accession>A0A3N2Q3Z4</accession>
<proteinExistence type="predicted"/>
<evidence type="ECO:0000256" key="2">
    <source>
        <dbReference type="ARBA" id="ARBA00022692"/>
    </source>
</evidence>
<dbReference type="AlphaFoldDB" id="A0A3N2Q3Z4"/>
<keyword evidence="2 6" id="KW-0812">Transmembrane</keyword>
<feature type="transmembrane region" description="Helical" evidence="6">
    <location>
        <begin position="468"/>
        <end position="489"/>
    </location>
</feature>
<feature type="compositionally biased region" description="Basic and acidic residues" evidence="5">
    <location>
        <begin position="48"/>
        <end position="61"/>
    </location>
</feature>
<keyword evidence="9" id="KW-1185">Reference proteome</keyword>
<name>A0A3N2Q3Z4_SODAK</name>
<feature type="transmembrane region" description="Helical" evidence="6">
    <location>
        <begin position="371"/>
        <end position="391"/>
    </location>
</feature>
<dbReference type="Proteomes" id="UP000272025">
    <property type="component" value="Unassembled WGS sequence"/>
</dbReference>
<feature type="compositionally biased region" description="Basic and acidic residues" evidence="5">
    <location>
        <begin position="7"/>
        <end position="20"/>
    </location>
</feature>
<dbReference type="GO" id="GO:0000329">
    <property type="term" value="C:fungal-type vacuole membrane"/>
    <property type="evidence" value="ECO:0007669"/>
    <property type="project" value="TreeGrafter"/>
</dbReference>
<dbReference type="GeneID" id="39577160"/>
<sequence>MFPDVENGARRDASDHHSEDTDAVPTETTTLLNSDTSSETLSHAPSSKRRDSGADSGDPKHSVGTPRAVAIILSLWTLIFLQASNMSGVTIVQGAIAEDLESYEDAMWFTTSYLIATSALSPLSGRLATIFSPRTLVLPIGLFFAAGGLVTSLARSFAVFILGRVLTGVGAAAVMTLSVVLVLELVSKKRRGIFVGLLNCGFTIGLATGAVVYGALLPAIGWRPIFGVQSPVALVASLGLYFSVPRTLSPKQPKNDDGSFQSSLKEKLARIDYLGASIMVLTIVLFLYGLSGDVRWTPIILSVFSLFVFILIEVFVAADPIIPLSILSSRGILFSCIAQLIFMASRWTLLYYTPIFVLAVRNYAPAIAGSILIPTNLGFGVGGLIVGWLHVRRNGDFWLPSIIGLGLSGVTLYALSLVGTTTAPAWSFVLVVFLSGLATGGSLNYTLAHLLHLTSPTEHFISTSLLNTFRGFGGSFGTAIGGGIFYRLLRSGLINEFLQLDGDRLTEDRRQLITRLIGSPALVYNGGLEDAERQIAVECYAAASRGTWQAAAALTIAAVALQAATGWASPQVQVHPEDGETETRRAFLEREDIGER</sequence>
<feature type="transmembrane region" description="Helical" evidence="6">
    <location>
        <begin position="68"/>
        <end position="86"/>
    </location>
</feature>
<feature type="transmembrane region" description="Helical" evidence="6">
    <location>
        <begin position="222"/>
        <end position="244"/>
    </location>
</feature>
<feature type="transmembrane region" description="Helical" evidence="6">
    <location>
        <begin position="397"/>
        <end position="418"/>
    </location>
</feature>
<evidence type="ECO:0000256" key="4">
    <source>
        <dbReference type="ARBA" id="ARBA00023136"/>
    </source>
</evidence>
<feature type="domain" description="Major facilitator superfamily (MFS) profile" evidence="7">
    <location>
        <begin position="71"/>
        <end position="510"/>
    </location>
</feature>
<evidence type="ECO:0000313" key="9">
    <source>
        <dbReference type="Proteomes" id="UP000272025"/>
    </source>
</evidence>
<keyword evidence="3 6" id="KW-1133">Transmembrane helix</keyword>
<dbReference type="OrthoDB" id="4160219at2759"/>
<dbReference type="InterPro" id="IPR011701">
    <property type="entry name" value="MFS"/>
</dbReference>
<organism evidence="8 9">
    <name type="scientific">Sodiomyces alkalinus (strain CBS 110278 / VKM F-3762 / F11)</name>
    <name type="common">Alkaliphilic filamentous fungus</name>
    <dbReference type="NCBI Taxonomy" id="1314773"/>
    <lineage>
        <taxon>Eukaryota</taxon>
        <taxon>Fungi</taxon>
        <taxon>Dikarya</taxon>
        <taxon>Ascomycota</taxon>
        <taxon>Pezizomycotina</taxon>
        <taxon>Sordariomycetes</taxon>
        <taxon>Hypocreomycetidae</taxon>
        <taxon>Glomerellales</taxon>
        <taxon>Plectosphaerellaceae</taxon>
        <taxon>Sodiomyces</taxon>
    </lineage>
</organism>
<dbReference type="PANTHER" id="PTHR23501:SF6">
    <property type="entry name" value="MULTIDRUG TRANSPORTER, PUTATIVE (AFU_ORTHOLOGUE AFUA_3G14560)-RELATED"/>
    <property type="match status" value="1"/>
</dbReference>
<feature type="transmembrane region" description="Helical" evidence="6">
    <location>
        <begin position="425"/>
        <end position="448"/>
    </location>
</feature>
<feature type="transmembrane region" description="Helical" evidence="6">
    <location>
        <begin position="168"/>
        <end position="186"/>
    </location>
</feature>
<feature type="transmembrane region" description="Helical" evidence="6">
    <location>
        <begin position="271"/>
        <end position="290"/>
    </location>
</feature>
<evidence type="ECO:0000259" key="7">
    <source>
        <dbReference type="PROSITE" id="PS50850"/>
    </source>
</evidence>
<evidence type="ECO:0000256" key="1">
    <source>
        <dbReference type="ARBA" id="ARBA00004141"/>
    </source>
</evidence>
<reference evidence="8 9" key="1">
    <citation type="journal article" date="2018" name="Mol. Ecol.">
        <title>The obligate alkalophilic soda-lake fungus Sodiomyces alkalinus has shifted to a protein diet.</title>
        <authorList>
            <person name="Grum-Grzhimaylo A.A."/>
            <person name="Falkoski D.L."/>
            <person name="van den Heuvel J."/>
            <person name="Valero-Jimenez C.A."/>
            <person name="Min B."/>
            <person name="Choi I.G."/>
            <person name="Lipzen A."/>
            <person name="Daum C.G."/>
            <person name="Aanen D.K."/>
            <person name="Tsang A."/>
            <person name="Henrissat B."/>
            <person name="Bilanenko E.N."/>
            <person name="de Vries R.P."/>
            <person name="van Kan J.A.L."/>
            <person name="Grigoriev I.V."/>
            <person name="Debets A.J.M."/>
        </authorList>
    </citation>
    <scope>NUCLEOTIDE SEQUENCE [LARGE SCALE GENOMIC DNA]</scope>
    <source>
        <strain evidence="8 9">F11</strain>
    </source>
</reference>
<keyword evidence="4 6" id="KW-0472">Membrane</keyword>
<dbReference type="RefSeq" id="XP_028469242.1">
    <property type="nucleotide sequence ID" value="XM_028608682.1"/>
</dbReference>
<dbReference type="GO" id="GO:0015174">
    <property type="term" value="F:basic amino acid transmembrane transporter activity"/>
    <property type="evidence" value="ECO:0007669"/>
    <property type="project" value="TreeGrafter"/>
</dbReference>
<evidence type="ECO:0000256" key="3">
    <source>
        <dbReference type="ARBA" id="ARBA00022989"/>
    </source>
</evidence>